<reference evidence="1" key="1">
    <citation type="submission" date="2021-03" db="EMBL/GenBank/DDBJ databases">
        <authorList>
            <person name="Bekaert M."/>
        </authorList>
    </citation>
    <scope>NUCLEOTIDE SEQUENCE</scope>
</reference>
<accession>A0A8S3VC87</accession>
<dbReference type="AlphaFoldDB" id="A0A8S3VC87"/>
<protein>
    <recommendedName>
        <fullName evidence="3">Death domain-containing protein</fullName>
    </recommendedName>
</protein>
<evidence type="ECO:0000313" key="2">
    <source>
        <dbReference type="Proteomes" id="UP000683360"/>
    </source>
</evidence>
<dbReference type="InterPro" id="IPR011029">
    <property type="entry name" value="DEATH-like_dom_sf"/>
</dbReference>
<evidence type="ECO:0008006" key="3">
    <source>
        <dbReference type="Google" id="ProtNLM"/>
    </source>
</evidence>
<dbReference type="CDD" id="cd01670">
    <property type="entry name" value="Death"/>
    <property type="match status" value="1"/>
</dbReference>
<comment type="caution">
    <text evidence="1">The sequence shown here is derived from an EMBL/GenBank/DDBJ whole genome shotgun (WGS) entry which is preliminary data.</text>
</comment>
<proteinExistence type="predicted"/>
<dbReference type="Proteomes" id="UP000683360">
    <property type="component" value="Unassembled WGS sequence"/>
</dbReference>
<dbReference type="SUPFAM" id="SSF47986">
    <property type="entry name" value="DEATH domain"/>
    <property type="match status" value="1"/>
</dbReference>
<dbReference type="Gene3D" id="1.10.533.10">
    <property type="entry name" value="Death Domain, Fas"/>
    <property type="match status" value="1"/>
</dbReference>
<gene>
    <name evidence="1" type="ORF">MEDL_63980</name>
</gene>
<name>A0A8S3VC87_MYTED</name>
<organism evidence="1 2">
    <name type="scientific">Mytilus edulis</name>
    <name type="common">Blue mussel</name>
    <dbReference type="NCBI Taxonomy" id="6550"/>
    <lineage>
        <taxon>Eukaryota</taxon>
        <taxon>Metazoa</taxon>
        <taxon>Spiralia</taxon>
        <taxon>Lophotrochozoa</taxon>
        <taxon>Mollusca</taxon>
        <taxon>Bivalvia</taxon>
        <taxon>Autobranchia</taxon>
        <taxon>Pteriomorphia</taxon>
        <taxon>Mytilida</taxon>
        <taxon>Mytiloidea</taxon>
        <taxon>Mytilidae</taxon>
        <taxon>Mytilinae</taxon>
        <taxon>Mytilus</taxon>
    </lineage>
</organism>
<dbReference type="OrthoDB" id="6119685at2759"/>
<dbReference type="EMBL" id="CAJPWZ010003118">
    <property type="protein sequence ID" value="CAG2252386.1"/>
    <property type="molecule type" value="Genomic_DNA"/>
</dbReference>
<sequence length="196" mass="22747">MDSSGLETEAQLLTPDDQHFVQLARTIGIGDFYNFFIELGMEKADYDNLNFRYFSNPMDFMLMGLFEWRDKTETIERQHYLCQIHREDHTLVEQAHSRLQDVPSDDVIDALTEKNLIGDCVVHLGIELCLSIGDIRKTLYNFPRDLNGQVHDLLTKWKNCNETKMVKPTIYRLMVALKHIKAAKGLSFVKKTYGVE</sequence>
<evidence type="ECO:0000313" key="1">
    <source>
        <dbReference type="EMBL" id="CAG2252386.1"/>
    </source>
</evidence>
<keyword evidence="2" id="KW-1185">Reference proteome</keyword>